<dbReference type="RefSeq" id="WP_074911017.1">
    <property type="nucleotide sequence ID" value="NZ_FOVK01000002.1"/>
</dbReference>
<evidence type="ECO:0000313" key="1">
    <source>
        <dbReference type="EMBL" id="SFN51379.1"/>
    </source>
</evidence>
<proteinExistence type="predicted"/>
<protein>
    <recommendedName>
        <fullName evidence="3">Phage protein, HK97 gp10 family</fullName>
    </recommendedName>
</protein>
<reference evidence="1 2" key="1">
    <citation type="submission" date="2016-10" db="EMBL/GenBank/DDBJ databases">
        <authorList>
            <person name="de Groot N.N."/>
        </authorList>
    </citation>
    <scope>NUCLEOTIDE SEQUENCE [LARGE SCALE GENOMIC DNA]</scope>
    <source>
        <strain evidence="1 2">ML2</strain>
    </source>
</reference>
<evidence type="ECO:0008006" key="3">
    <source>
        <dbReference type="Google" id="ProtNLM"/>
    </source>
</evidence>
<evidence type="ECO:0000313" key="2">
    <source>
        <dbReference type="Proteomes" id="UP000181899"/>
    </source>
</evidence>
<dbReference type="EMBL" id="FOVK01000002">
    <property type="protein sequence ID" value="SFN51379.1"/>
    <property type="molecule type" value="Genomic_DNA"/>
</dbReference>
<sequence>MKYDVTPKGQDDLIKAMQKVPEKTEELINKALHSSGGKEVSMAIIGFMPKSSRNKKHAKESNSLKQDDLNLGFRIYPRGGAARNKGSFGYLVFPNDGRGAKNPVAQGFFEKGLESKMDKLTQIVLEALEEGVKL</sequence>
<dbReference type="Proteomes" id="UP000181899">
    <property type="component" value="Unassembled WGS sequence"/>
</dbReference>
<organism evidence="1 2">
    <name type="scientific">Proteiniclasticum ruminis</name>
    <dbReference type="NCBI Taxonomy" id="398199"/>
    <lineage>
        <taxon>Bacteria</taxon>
        <taxon>Bacillati</taxon>
        <taxon>Bacillota</taxon>
        <taxon>Clostridia</taxon>
        <taxon>Eubacteriales</taxon>
        <taxon>Clostridiaceae</taxon>
        <taxon>Proteiniclasticum</taxon>
    </lineage>
</organism>
<keyword evidence="2" id="KW-1185">Reference proteome</keyword>
<dbReference type="OrthoDB" id="2889120at2"/>
<dbReference type="AlphaFoldDB" id="A0A1I4ZN21"/>
<name>A0A1I4ZN21_9CLOT</name>
<accession>A0A1I4ZN21</accession>
<gene>
    <name evidence="1" type="ORF">SAMN04488695_10257</name>
</gene>